<keyword evidence="4 8" id="KW-0378">Hydrolase</keyword>
<evidence type="ECO:0000313" key="12">
    <source>
        <dbReference type="Proteomes" id="UP000001693"/>
    </source>
</evidence>
<reference evidence="11 12" key="1">
    <citation type="submission" date="2008-03" db="EMBL/GenBank/DDBJ databases">
        <title>Complete sequence of Leptothrix cholodnii SP-6.</title>
        <authorList>
            <consortium name="US DOE Joint Genome Institute"/>
            <person name="Copeland A."/>
            <person name="Lucas S."/>
            <person name="Lapidus A."/>
            <person name="Glavina del Rio T."/>
            <person name="Dalin E."/>
            <person name="Tice H."/>
            <person name="Bruce D."/>
            <person name="Goodwin L."/>
            <person name="Pitluck S."/>
            <person name="Chertkov O."/>
            <person name="Brettin T."/>
            <person name="Detter J.C."/>
            <person name="Han C."/>
            <person name="Kuske C.R."/>
            <person name="Schmutz J."/>
            <person name="Larimer F."/>
            <person name="Land M."/>
            <person name="Hauser L."/>
            <person name="Kyrpides N."/>
            <person name="Lykidis A."/>
            <person name="Emerson D."/>
            <person name="Richardson P."/>
        </authorList>
    </citation>
    <scope>NUCLEOTIDE SEQUENCE [LARGE SCALE GENOMIC DNA]</scope>
    <source>
        <strain evidence="12">ATCC 51168 / LMG 8142 / SP-6</strain>
    </source>
</reference>
<feature type="binding site" evidence="9">
    <location>
        <position position="272"/>
    </location>
    <ligand>
        <name>Zn(2+)</name>
        <dbReference type="ChEBI" id="CHEBI:29105"/>
        <note>catalytic</note>
    </ligand>
</feature>
<dbReference type="AlphaFoldDB" id="B1XYS7"/>
<comment type="similarity">
    <text evidence="7 8">Belongs to the peptidase M32 family.</text>
</comment>
<feature type="binding site" evidence="9">
    <location>
        <position position="276"/>
    </location>
    <ligand>
        <name>Zn(2+)</name>
        <dbReference type="ChEBI" id="CHEBI:29105"/>
        <note>catalytic</note>
    </ligand>
</feature>
<dbReference type="PRINTS" id="PR00998">
    <property type="entry name" value="CRBOXYPTASET"/>
</dbReference>
<name>B1XYS7_LEPCP</name>
<protein>
    <recommendedName>
        <fullName evidence="8">Metal-dependent carboxypeptidase</fullName>
        <ecNumber evidence="8">3.4.17.19</ecNumber>
    </recommendedName>
</protein>
<dbReference type="EMBL" id="CP001013">
    <property type="protein sequence ID" value="ACB32811.1"/>
    <property type="molecule type" value="Genomic_DNA"/>
</dbReference>
<evidence type="ECO:0000256" key="5">
    <source>
        <dbReference type="ARBA" id="ARBA00023049"/>
    </source>
</evidence>
<proteinExistence type="inferred from homology"/>
<keyword evidence="3 8" id="KW-0479">Metal-binding</keyword>
<dbReference type="PROSITE" id="PS52034">
    <property type="entry name" value="PEPTIDASE_M32"/>
    <property type="match status" value="1"/>
</dbReference>
<comment type="catalytic activity">
    <reaction evidence="6 8">
        <text>Release of a C-terminal amino acid with broad specificity, except for -Pro.</text>
        <dbReference type="EC" id="3.4.17.19"/>
    </reaction>
</comment>
<evidence type="ECO:0000256" key="2">
    <source>
        <dbReference type="ARBA" id="ARBA00022670"/>
    </source>
</evidence>
<keyword evidence="1 8" id="KW-0121">Carboxypeptidase</keyword>
<dbReference type="HOGENOM" id="CLU_032916_1_0_4"/>
<evidence type="ECO:0000256" key="9">
    <source>
        <dbReference type="PIRSR" id="PIRSR006615-1"/>
    </source>
</evidence>
<dbReference type="STRING" id="395495.Lcho_0536"/>
<dbReference type="CDD" id="cd06460">
    <property type="entry name" value="M32_Taq"/>
    <property type="match status" value="1"/>
</dbReference>
<dbReference type="OrthoDB" id="9772308at2"/>
<dbReference type="Gene3D" id="1.10.1370.30">
    <property type="match status" value="1"/>
</dbReference>
<evidence type="ECO:0000256" key="7">
    <source>
        <dbReference type="ARBA" id="ARBA00061580"/>
    </source>
</evidence>
<accession>B1XYS7</accession>
<organism evidence="11 12">
    <name type="scientific">Leptothrix cholodnii (strain ATCC 51168 / LMG 8142 / SP-6)</name>
    <name type="common">Leptothrix discophora (strain SP-6)</name>
    <dbReference type="NCBI Taxonomy" id="395495"/>
    <lineage>
        <taxon>Bacteria</taxon>
        <taxon>Pseudomonadati</taxon>
        <taxon>Pseudomonadota</taxon>
        <taxon>Betaproteobacteria</taxon>
        <taxon>Burkholderiales</taxon>
        <taxon>Sphaerotilaceae</taxon>
        <taxon>Leptothrix</taxon>
    </lineage>
</organism>
<evidence type="ECO:0000256" key="6">
    <source>
        <dbReference type="ARBA" id="ARBA00052755"/>
    </source>
</evidence>
<dbReference type="GO" id="GO:0006508">
    <property type="term" value="P:proteolysis"/>
    <property type="evidence" value="ECO:0007669"/>
    <property type="project" value="UniProtKB-UniRule"/>
</dbReference>
<keyword evidence="12" id="KW-1185">Reference proteome</keyword>
<comment type="function">
    <text evidence="8">Broad specificity carboxypetidase that releases amino acids sequentially from the C-terminus, including neutral, aromatic, polar and basic residues.</text>
</comment>
<dbReference type="EC" id="3.4.17.19" evidence="8"/>
<dbReference type="PANTHER" id="PTHR34217:SF1">
    <property type="entry name" value="CARBOXYPEPTIDASE 1"/>
    <property type="match status" value="1"/>
</dbReference>
<feature type="active site" description="Proton donor/acceptor" evidence="10">
    <location>
        <position position="273"/>
    </location>
</feature>
<keyword evidence="9" id="KW-0862">Zinc</keyword>
<dbReference type="GO" id="GO:0008270">
    <property type="term" value="F:zinc ion binding"/>
    <property type="evidence" value="ECO:0007669"/>
    <property type="project" value="UniProtKB-ARBA"/>
</dbReference>
<dbReference type="InterPro" id="IPR001333">
    <property type="entry name" value="Peptidase_M32_Taq"/>
</dbReference>
<evidence type="ECO:0000256" key="1">
    <source>
        <dbReference type="ARBA" id="ARBA00022645"/>
    </source>
</evidence>
<evidence type="ECO:0000313" key="11">
    <source>
        <dbReference type="EMBL" id="ACB32811.1"/>
    </source>
</evidence>
<dbReference type="RefSeq" id="WP_012345573.1">
    <property type="nucleotide sequence ID" value="NC_010524.1"/>
</dbReference>
<feature type="binding site" evidence="9">
    <location>
        <position position="302"/>
    </location>
    <ligand>
        <name>Zn(2+)</name>
        <dbReference type="ChEBI" id="CHEBI:29105"/>
        <note>catalytic</note>
    </ligand>
</feature>
<dbReference type="FunFam" id="1.10.1370.30:FF:000003">
    <property type="entry name" value="Thermostable carboxypeptidase 1"/>
    <property type="match status" value="1"/>
</dbReference>
<dbReference type="Proteomes" id="UP000001693">
    <property type="component" value="Chromosome"/>
</dbReference>
<evidence type="ECO:0000256" key="4">
    <source>
        <dbReference type="ARBA" id="ARBA00022801"/>
    </source>
</evidence>
<dbReference type="PIRSF" id="PIRSF006615">
    <property type="entry name" value="Zn_crbxpep_Taq"/>
    <property type="match status" value="1"/>
</dbReference>
<evidence type="ECO:0000256" key="8">
    <source>
        <dbReference type="PIRNR" id="PIRNR006615"/>
    </source>
</evidence>
<gene>
    <name evidence="11" type="ordered locus">Lcho_0536</name>
</gene>
<keyword evidence="5 8" id="KW-0482">Metalloprotease</keyword>
<dbReference type="PANTHER" id="PTHR34217">
    <property type="entry name" value="METAL-DEPENDENT CARBOXYPEPTIDASE"/>
    <property type="match status" value="1"/>
</dbReference>
<dbReference type="eggNOG" id="COG2317">
    <property type="taxonomic scope" value="Bacteria"/>
</dbReference>
<dbReference type="KEGG" id="lch:Lcho_0536"/>
<dbReference type="GO" id="GO:0004181">
    <property type="term" value="F:metallocarboxypeptidase activity"/>
    <property type="evidence" value="ECO:0007669"/>
    <property type="project" value="UniProtKB-UniRule"/>
</dbReference>
<comment type="cofactor">
    <cofactor evidence="9">
        <name>Zn(2+)</name>
        <dbReference type="ChEBI" id="CHEBI:29105"/>
    </cofactor>
    <text evidence="9">Binds 1 zinc ion per subunit.</text>
</comment>
<dbReference type="SUPFAM" id="SSF55486">
    <property type="entry name" value="Metalloproteases ('zincins'), catalytic domain"/>
    <property type="match status" value="1"/>
</dbReference>
<sequence>MTDPNRPAAGATPAYSELEQRHARIYRFEHLGSIVGWDQAANMPPKGNEARAAAMAELDTLLHGLRTDAWLRDLLQRAEDEPLSDWQRANLREMRRDWRASNALPARLVEQRTLATARCEHAWRRQRPANDWAGFVENFRPVLRVAREEAQCLSQETGLAPYDALMDRYEPGMTSAEVERVFGDLKTWLPDLVRKVQERQRDEPVLLPQGPFARPAQKAISLAMMQRLDFDFDAGRLDESTHPFSGGVPEDVRLTTRYLDHDLHQSLMGTVHETGHARYEQNLPRSWLGQPIARARSYGIHESQSLSFEMQLGAHPGFVRMLVPMLVDHFGAQPAFEVDNLCRLMTRVKPGFIRVDADELTYPAHVILRFEIERALIEGGLEVEDIPALWDAKMADYLGVDTRGNFADGPMQDVHWPSGAFGYFPCYTLGAMYAAQWFAAMRRATPDLDAQIEAGNLKPVFDWLSQNIWQQASRWETPELALRASGERLNPAHYRAHLEQRYLG</sequence>
<dbReference type="Pfam" id="PF02074">
    <property type="entry name" value="Peptidase_M32"/>
    <property type="match status" value="1"/>
</dbReference>
<evidence type="ECO:0000256" key="3">
    <source>
        <dbReference type="ARBA" id="ARBA00022723"/>
    </source>
</evidence>
<evidence type="ECO:0000256" key="10">
    <source>
        <dbReference type="PIRSR" id="PIRSR006615-2"/>
    </source>
</evidence>
<keyword evidence="2 8" id="KW-0645">Protease</keyword>